<feature type="domain" description="Metallo-beta-lactamase" evidence="7">
    <location>
        <begin position="18"/>
        <end position="175"/>
    </location>
</feature>
<dbReference type="EMBL" id="BSTJ01000002">
    <property type="protein sequence ID" value="GLY73627.1"/>
    <property type="molecule type" value="Genomic_DNA"/>
</dbReference>
<evidence type="ECO:0000256" key="3">
    <source>
        <dbReference type="ARBA" id="ARBA00014856"/>
    </source>
</evidence>
<comment type="function">
    <text evidence="6">Endoribonuclease that catalyzes the hydrolysis of histone-coding pre-mRNA 3'-end. Involved in histone pre-mRNA processing during the S-phase of the cell cycle, which is required for entering/progressing through S-phase. Cleaves histone pre-mRNA at a major and a minor cleavage site after the 5'-ACCCA-3' and the 5'-ACCCACA-3' sequence, respectively, and located downstream of the stem-loop. May require the presence of the HDE element located at the histone pre-RNA 3'-end to avoid non-specific cleavage.</text>
</comment>
<name>A0A9W6VNM9_9ACTN</name>
<comment type="catalytic activity">
    <reaction evidence="5">
        <text>a ribonucleotidyl-ribonucleotide-RNA + H2O = a 3'-end ribonucleotide-RNA + a 5'-end 5'-phospho-ribonucleoside-RNA + H(+)</text>
        <dbReference type="Rhea" id="RHEA:68096"/>
        <dbReference type="Rhea" id="RHEA-COMP:15179"/>
        <dbReference type="Rhea" id="RHEA-COMP:17355"/>
        <dbReference type="Rhea" id="RHEA-COMP:17428"/>
        <dbReference type="ChEBI" id="CHEBI:15377"/>
        <dbReference type="ChEBI" id="CHEBI:15378"/>
        <dbReference type="ChEBI" id="CHEBI:74896"/>
        <dbReference type="ChEBI" id="CHEBI:138282"/>
        <dbReference type="ChEBI" id="CHEBI:173118"/>
    </reaction>
    <physiologicalReaction direction="left-to-right" evidence="5">
        <dbReference type="Rhea" id="RHEA:68097"/>
    </physiologicalReaction>
</comment>
<dbReference type="Proteomes" id="UP001165135">
    <property type="component" value="Unassembled WGS sequence"/>
</dbReference>
<dbReference type="RefSeq" id="WP_285619058.1">
    <property type="nucleotide sequence ID" value="NZ_BSTJ01000002.1"/>
</dbReference>
<dbReference type="PANTHER" id="PTHR23200">
    <property type="entry name" value="METALLO-BETA-LACTAMASE DOMAIN-CONTAINING PROTEIN 1"/>
    <property type="match status" value="1"/>
</dbReference>
<dbReference type="InterPro" id="IPR001279">
    <property type="entry name" value="Metallo-B-lactamas"/>
</dbReference>
<dbReference type="InterPro" id="IPR036866">
    <property type="entry name" value="RibonucZ/Hydroxyglut_hydro"/>
</dbReference>
<evidence type="ECO:0000256" key="5">
    <source>
        <dbReference type="ARBA" id="ARBA00044690"/>
    </source>
</evidence>
<evidence type="ECO:0000256" key="2">
    <source>
        <dbReference type="ARBA" id="ARBA00011738"/>
    </source>
</evidence>
<sequence>MTATVTILTCGYAGERVAGTVTLIHDGDLVAVVDPGMVADRRMILDPLAEAGFGVGDVTDVVFSHHHPDHTLNAALFPAARFHDHWAIYSGDLWESRDAEGFRLSPSVHLARTPGHTAEDVTTLAETATGLVAATHLWWTSEGPEEDPLAEDPAALRASRERVLALRPALIVPGHGAPFPPPA</sequence>
<reference evidence="8" key="1">
    <citation type="submission" date="2023-03" db="EMBL/GenBank/DDBJ databases">
        <title>Actinoallomurus iriomotensis NBRC 103681.</title>
        <authorList>
            <person name="Ichikawa N."/>
            <person name="Sato H."/>
            <person name="Tonouchi N."/>
        </authorList>
    </citation>
    <scope>NUCLEOTIDE SEQUENCE</scope>
    <source>
        <strain evidence="8">NBRC 103681</strain>
    </source>
</reference>
<evidence type="ECO:0000256" key="6">
    <source>
        <dbReference type="ARBA" id="ARBA00045869"/>
    </source>
</evidence>
<evidence type="ECO:0000313" key="9">
    <source>
        <dbReference type="Proteomes" id="UP001165135"/>
    </source>
</evidence>
<dbReference type="Gene3D" id="3.60.15.10">
    <property type="entry name" value="Ribonuclease Z/Hydroxyacylglutathione hydrolase-like"/>
    <property type="match status" value="1"/>
</dbReference>
<comment type="caution">
    <text evidence="8">The sequence shown here is derived from an EMBL/GenBank/DDBJ whole genome shotgun (WGS) entry which is preliminary data.</text>
</comment>
<dbReference type="AlphaFoldDB" id="A0A9W6VNM9"/>
<dbReference type="InterPro" id="IPR039344">
    <property type="entry name" value="MBLAC1"/>
</dbReference>
<accession>A0A9W6VNM9</accession>
<protein>
    <recommendedName>
        <fullName evidence="3">Metallo-beta-lactamase domain-containing protein 1</fullName>
    </recommendedName>
    <alternativeName>
        <fullName evidence="4">Endoribonuclease MBLAC1</fullName>
    </alternativeName>
</protein>
<dbReference type="PANTHER" id="PTHR23200:SF48">
    <property type="entry name" value="METALLO-BETA-LACTAMASE DOMAIN-CONTAINING PROTEIN 1"/>
    <property type="match status" value="1"/>
</dbReference>
<evidence type="ECO:0000313" key="8">
    <source>
        <dbReference type="EMBL" id="GLY73627.1"/>
    </source>
</evidence>
<proteinExistence type="predicted"/>
<gene>
    <name evidence="8" type="ORF">Airi01_018940</name>
</gene>
<evidence type="ECO:0000256" key="4">
    <source>
        <dbReference type="ARBA" id="ARBA00032988"/>
    </source>
</evidence>
<evidence type="ECO:0000256" key="1">
    <source>
        <dbReference type="ARBA" id="ARBA00004514"/>
    </source>
</evidence>
<dbReference type="SUPFAM" id="SSF56281">
    <property type="entry name" value="Metallo-hydrolase/oxidoreductase"/>
    <property type="match status" value="1"/>
</dbReference>
<comment type="subcellular location">
    <subcellularLocation>
        <location evidence="1">Cytoplasm</location>
        <location evidence="1">Cytosol</location>
    </subcellularLocation>
</comment>
<comment type="subunit">
    <text evidence="2">Homodimer.</text>
</comment>
<dbReference type="Pfam" id="PF00753">
    <property type="entry name" value="Lactamase_B"/>
    <property type="match status" value="1"/>
</dbReference>
<dbReference type="SMART" id="SM00849">
    <property type="entry name" value="Lactamase_B"/>
    <property type="match status" value="1"/>
</dbReference>
<dbReference type="CDD" id="cd07711">
    <property type="entry name" value="MBLAC1-like_MBL-fold"/>
    <property type="match status" value="1"/>
</dbReference>
<evidence type="ECO:0000259" key="7">
    <source>
        <dbReference type="SMART" id="SM00849"/>
    </source>
</evidence>
<organism evidence="8 9">
    <name type="scientific">Actinoallomurus iriomotensis</name>
    <dbReference type="NCBI Taxonomy" id="478107"/>
    <lineage>
        <taxon>Bacteria</taxon>
        <taxon>Bacillati</taxon>
        <taxon>Actinomycetota</taxon>
        <taxon>Actinomycetes</taxon>
        <taxon>Streptosporangiales</taxon>
        <taxon>Thermomonosporaceae</taxon>
        <taxon>Actinoallomurus</taxon>
    </lineage>
</organism>
<dbReference type="GO" id="GO:0005829">
    <property type="term" value="C:cytosol"/>
    <property type="evidence" value="ECO:0007669"/>
    <property type="project" value="UniProtKB-SubCell"/>
</dbReference>